<gene>
    <name evidence="1" type="ORF">L2E82_15887</name>
</gene>
<keyword evidence="2" id="KW-1185">Reference proteome</keyword>
<dbReference type="Proteomes" id="UP001055811">
    <property type="component" value="Linkage Group LG03"/>
</dbReference>
<evidence type="ECO:0000313" key="2">
    <source>
        <dbReference type="Proteomes" id="UP001055811"/>
    </source>
</evidence>
<sequence>MVTNQISIGAHFKGVATVSLSLLTHTSWTILAASSLPFLDIFLATEYHRESVYQVLLASSLNVHDLYVKRNLSSGPEKVIPKLASPKLASKGAFCLFEAGVSMWRTCYQFTFPLKDRVKVYLDSPNIEHPKLHYMAASLPLHSKKLPCEEF</sequence>
<proteinExistence type="predicted"/>
<name>A0ACB9F4I2_CICIN</name>
<reference evidence="1 2" key="2">
    <citation type="journal article" date="2022" name="Mol. Ecol. Resour.">
        <title>The genomes of chicory, endive, great burdock and yacon provide insights into Asteraceae paleo-polyploidization history and plant inulin production.</title>
        <authorList>
            <person name="Fan W."/>
            <person name="Wang S."/>
            <person name="Wang H."/>
            <person name="Wang A."/>
            <person name="Jiang F."/>
            <person name="Liu H."/>
            <person name="Zhao H."/>
            <person name="Xu D."/>
            <person name="Zhang Y."/>
        </authorList>
    </citation>
    <scope>NUCLEOTIDE SEQUENCE [LARGE SCALE GENOMIC DNA]</scope>
    <source>
        <strain evidence="2">cv. Punajuju</strain>
        <tissue evidence="1">Leaves</tissue>
    </source>
</reference>
<dbReference type="EMBL" id="CM042011">
    <property type="protein sequence ID" value="KAI3765841.1"/>
    <property type="molecule type" value="Genomic_DNA"/>
</dbReference>
<protein>
    <submittedName>
        <fullName evidence="1">Uncharacterized protein</fullName>
    </submittedName>
</protein>
<evidence type="ECO:0000313" key="1">
    <source>
        <dbReference type="EMBL" id="KAI3765841.1"/>
    </source>
</evidence>
<reference evidence="2" key="1">
    <citation type="journal article" date="2022" name="Mol. Ecol. Resour.">
        <title>The genomes of chicory, endive, great burdock and yacon provide insights into Asteraceae palaeo-polyploidization history and plant inulin production.</title>
        <authorList>
            <person name="Fan W."/>
            <person name="Wang S."/>
            <person name="Wang H."/>
            <person name="Wang A."/>
            <person name="Jiang F."/>
            <person name="Liu H."/>
            <person name="Zhao H."/>
            <person name="Xu D."/>
            <person name="Zhang Y."/>
        </authorList>
    </citation>
    <scope>NUCLEOTIDE SEQUENCE [LARGE SCALE GENOMIC DNA]</scope>
    <source>
        <strain evidence="2">cv. Punajuju</strain>
    </source>
</reference>
<accession>A0ACB9F4I2</accession>
<comment type="caution">
    <text evidence="1">The sequence shown here is derived from an EMBL/GenBank/DDBJ whole genome shotgun (WGS) entry which is preliminary data.</text>
</comment>
<organism evidence="1 2">
    <name type="scientific">Cichorium intybus</name>
    <name type="common">Chicory</name>
    <dbReference type="NCBI Taxonomy" id="13427"/>
    <lineage>
        <taxon>Eukaryota</taxon>
        <taxon>Viridiplantae</taxon>
        <taxon>Streptophyta</taxon>
        <taxon>Embryophyta</taxon>
        <taxon>Tracheophyta</taxon>
        <taxon>Spermatophyta</taxon>
        <taxon>Magnoliopsida</taxon>
        <taxon>eudicotyledons</taxon>
        <taxon>Gunneridae</taxon>
        <taxon>Pentapetalae</taxon>
        <taxon>asterids</taxon>
        <taxon>campanulids</taxon>
        <taxon>Asterales</taxon>
        <taxon>Asteraceae</taxon>
        <taxon>Cichorioideae</taxon>
        <taxon>Cichorieae</taxon>
        <taxon>Cichoriinae</taxon>
        <taxon>Cichorium</taxon>
    </lineage>
</organism>